<dbReference type="SUPFAM" id="SSF52218">
    <property type="entry name" value="Flavoproteins"/>
    <property type="match status" value="1"/>
</dbReference>
<organism evidence="3 4">
    <name type="scientific">Campylobacter geochelonis</name>
    <dbReference type="NCBI Taxonomy" id="1780362"/>
    <lineage>
        <taxon>Bacteria</taxon>
        <taxon>Pseudomonadati</taxon>
        <taxon>Campylobacterota</taxon>
        <taxon>Epsilonproteobacteria</taxon>
        <taxon>Campylobacterales</taxon>
        <taxon>Campylobacteraceae</taxon>
        <taxon>Campylobacter</taxon>
    </lineage>
</organism>
<dbReference type="PANTHER" id="PTHR47307:SF1">
    <property type="entry name" value="GLUTATHIONE-REGULATED POTASSIUM-EFFLUX SYSTEM ANCILLARY PROTEIN KEFG"/>
    <property type="match status" value="1"/>
</dbReference>
<sequence length="177" mass="20425">MKTLIVFSHQYFKTSRTNKAMLEAVKGLEGVEVRNLDQIYGSDIFKIDIKKEQEFLNQAQNIIFQFPLFWYSTPPMLRAYQDEVFAYGYAYGDNAAALKDKNFYIATSSESSKDDFSENGVNKFSLETYLLPLIRTASFTKMKFKGVFTSYSAFSASDEEVAEFARKYREFILNLGK</sequence>
<dbReference type="AlphaFoldDB" id="A0A128EBC7"/>
<dbReference type="GO" id="GO:0010181">
    <property type="term" value="F:FMN binding"/>
    <property type="evidence" value="ECO:0007669"/>
    <property type="project" value="TreeGrafter"/>
</dbReference>
<evidence type="ECO:0000313" key="3">
    <source>
        <dbReference type="EMBL" id="CZE46239.1"/>
    </source>
</evidence>
<proteinExistence type="predicted"/>
<dbReference type="InterPro" id="IPR046980">
    <property type="entry name" value="KefG/KefF"/>
</dbReference>
<keyword evidence="4" id="KW-1185">Reference proteome</keyword>
<gene>
    <name evidence="3" type="primary">kefF</name>
    <name evidence="3" type="ORF">ERS672216_00267</name>
</gene>
<dbReference type="Proteomes" id="UP000069632">
    <property type="component" value="Unassembled WGS sequence"/>
</dbReference>
<dbReference type="GO" id="GO:0009055">
    <property type="term" value="F:electron transfer activity"/>
    <property type="evidence" value="ECO:0007669"/>
    <property type="project" value="TreeGrafter"/>
</dbReference>
<dbReference type="OrthoDB" id="9798454at2"/>
<protein>
    <submittedName>
        <fullName evidence="3">General stress protein 14 (GSP14)</fullName>
        <ecNumber evidence="3">1.6.99.-</ecNumber>
    </submittedName>
</protein>
<keyword evidence="1 3" id="KW-0560">Oxidoreductase</keyword>
<dbReference type="EC" id="1.6.99.-" evidence="3"/>
<dbReference type="GO" id="GO:0003955">
    <property type="term" value="F:NAD(P)H dehydrogenase (quinone) activity"/>
    <property type="evidence" value="ECO:0007669"/>
    <property type="project" value="TreeGrafter"/>
</dbReference>
<dbReference type="Gene3D" id="3.40.50.360">
    <property type="match status" value="1"/>
</dbReference>
<evidence type="ECO:0000256" key="1">
    <source>
        <dbReference type="ARBA" id="ARBA00023002"/>
    </source>
</evidence>
<evidence type="ECO:0000313" key="4">
    <source>
        <dbReference type="Proteomes" id="UP000069632"/>
    </source>
</evidence>
<dbReference type="RefSeq" id="WP_075539919.1">
    <property type="nucleotide sequence ID" value="NZ_CP053844.1"/>
</dbReference>
<dbReference type="PANTHER" id="PTHR47307">
    <property type="entry name" value="GLUTATHIONE-REGULATED POTASSIUM-EFFLUX SYSTEM ANCILLARY PROTEIN KEFG"/>
    <property type="match status" value="1"/>
</dbReference>
<accession>A0A128EBC7</accession>
<dbReference type="EMBL" id="FIZP01000001">
    <property type="protein sequence ID" value="CZE46239.1"/>
    <property type="molecule type" value="Genomic_DNA"/>
</dbReference>
<dbReference type="InterPro" id="IPR003680">
    <property type="entry name" value="Flavodoxin_fold"/>
</dbReference>
<evidence type="ECO:0000259" key="2">
    <source>
        <dbReference type="Pfam" id="PF02525"/>
    </source>
</evidence>
<feature type="domain" description="Flavodoxin-like fold" evidence="2">
    <location>
        <begin position="1"/>
        <end position="170"/>
    </location>
</feature>
<dbReference type="InterPro" id="IPR029039">
    <property type="entry name" value="Flavoprotein-like_sf"/>
</dbReference>
<dbReference type="Pfam" id="PF02525">
    <property type="entry name" value="Flavodoxin_2"/>
    <property type="match status" value="1"/>
</dbReference>
<reference evidence="3 4" key="1">
    <citation type="submission" date="2016-02" db="EMBL/GenBank/DDBJ databases">
        <authorList>
            <consortium name="Pathogen Informatics"/>
        </authorList>
    </citation>
    <scope>NUCLEOTIDE SEQUENCE [LARGE SCALE GENOMIC DNA]</scope>
    <source>
        <strain evidence="3 4">RC20</strain>
    </source>
</reference>
<name>A0A128EBC7_9BACT</name>